<dbReference type="RefSeq" id="WP_077543028.1">
    <property type="nucleotide sequence ID" value="NZ_MLHN01000025.1"/>
</dbReference>
<dbReference type="InterPro" id="IPR010982">
    <property type="entry name" value="Lambda_DNA-bd_dom_sf"/>
</dbReference>
<dbReference type="InterPro" id="IPR001387">
    <property type="entry name" value="Cro/C1-type_HTH"/>
</dbReference>
<sequence length="66" mass="7597">MDLKSYLSNRPRGFKSDFAKKLGISNSYLRQVETGYSPMPVYLAKKIEEVTRGEITKSELRPDLWG</sequence>
<accession>A0A1V3J231</accession>
<evidence type="ECO:0000313" key="1">
    <source>
        <dbReference type="EMBL" id="OOF48712.1"/>
    </source>
</evidence>
<name>A0A1V3J231_9PAST</name>
<dbReference type="Gene3D" id="1.10.260.40">
    <property type="entry name" value="lambda repressor-like DNA-binding domains"/>
    <property type="match status" value="1"/>
</dbReference>
<comment type="caution">
    <text evidence="1">The sequence shown here is derived from an EMBL/GenBank/DDBJ whole genome shotgun (WGS) entry which is preliminary data.</text>
</comment>
<protein>
    <submittedName>
        <fullName evidence="1">Transcriptional regulator</fullName>
    </submittedName>
</protein>
<gene>
    <name evidence="1" type="ORF">BKK54_10390</name>
</gene>
<keyword evidence="2" id="KW-1185">Reference proteome</keyword>
<organism evidence="1 2">
    <name type="scientific">Rodentibacter genomosp. 1</name>
    <dbReference type="NCBI Taxonomy" id="1908264"/>
    <lineage>
        <taxon>Bacteria</taxon>
        <taxon>Pseudomonadati</taxon>
        <taxon>Pseudomonadota</taxon>
        <taxon>Gammaproteobacteria</taxon>
        <taxon>Pasteurellales</taxon>
        <taxon>Pasteurellaceae</taxon>
        <taxon>Rodentibacter</taxon>
    </lineage>
</organism>
<evidence type="ECO:0000313" key="2">
    <source>
        <dbReference type="Proteomes" id="UP000188481"/>
    </source>
</evidence>
<dbReference type="GO" id="GO:0003677">
    <property type="term" value="F:DNA binding"/>
    <property type="evidence" value="ECO:0007669"/>
    <property type="project" value="InterPro"/>
</dbReference>
<dbReference type="Proteomes" id="UP000188481">
    <property type="component" value="Unassembled WGS sequence"/>
</dbReference>
<dbReference type="EMBL" id="MLHN01000025">
    <property type="protein sequence ID" value="OOF48712.1"/>
    <property type="molecule type" value="Genomic_DNA"/>
</dbReference>
<dbReference type="Pfam" id="PF15943">
    <property type="entry name" value="YdaS_toxin"/>
    <property type="match status" value="1"/>
</dbReference>
<dbReference type="SUPFAM" id="SSF47413">
    <property type="entry name" value="lambda repressor-like DNA-binding domains"/>
    <property type="match status" value="1"/>
</dbReference>
<dbReference type="CDD" id="cd00093">
    <property type="entry name" value="HTH_XRE"/>
    <property type="match status" value="1"/>
</dbReference>
<dbReference type="STRING" id="1908264.BKK54_10390"/>
<reference evidence="1 2" key="1">
    <citation type="submission" date="2016-10" db="EMBL/GenBank/DDBJ databases">
        <title>Rodentibacter gen. nov. and new species.</title>
        <authorList>
            <person name="Christensen H."/>
        </authorList>
    </citation>
    <scope>NUCLEOTIDE SEQUENCE [LARGE SCALE GENOMIC DNA]</scope>
    <source>
        <strain evidence="2">ppn416</strain>
    </source>
</reference>
<dbReference type="AlphaFoldDB" id="A0A1V3J231"/>
<proteinExistence type="predicted"/>
<dbReference type="InterPro" id="IPR031856">
    <property type="entry name" value="YdaS_toxin-like"/>
</dbReference>